<proteinExistence type="predicted"/>
<dbReference type="EMBL" id="AKFS01000155">
    <property type="protein sequence ID" value="EJF46050.1"/>
    <property type="molecule type" value="Genomic_DNA"/>
</dbReference>
<name>J1HJH5_9ACTO</name>
<reference evidence="2 3" key="1">
    <citation type="submission" date="2012-05" db="EMBL/GenBank/DDBJ databases">
        <authorList>
            <person name="Harkins D.M."/>
            <person name="Madupu R."/>
            <person name="Durkin A.S."/>
            <person name="Torralba M."/>
            <person name="Methe B."/>
            <person name="Sutton G.G."/>
            <person name="Nelson K.E."/>
        </authorList>
    </citation>
    <scope>NUCLEOTIDE SEQUENCE [LARGE SCALE GENOMIC DNA]</scope>
    <source>
        <strain evidence="2 3">F0490</strain>
    </source>
</reference>
<sequence length="128" mass="13207">MPRRHRASTRRWSHPTLTHCGPGGADGERASHGAPLCGAFELPVLNVGDAPGPDGCPRNSWPGPRCWSEPFGAACRSRCGGVSSMMRAHVVRDVDLGIRGVPLIVVLVVRCRGGVCGLCVVGGAGGSG</sequence>
<dbReference type="AlphaFoldDB" id="J1HJH5"/>
<evidence type="ECO:0000313" key="3">
    <source>
        <dbReference type="Proteomes" id="UP000004578"/>
    </source>
</evidence>
<comment type="caution">
    <text evidence="2">The sequence shown here is derived from an EMBL/GenBank/DDBJ whole genome shotgun (WGS) entry which is preliminary data.</text>
</comment>
<evidence type="ECO:0000256" key="1">
    <source>
        <dbReference type="SAM" id="MobiDB-lite"/>
    </source>
</evidence>
<gene>
    <name evidence="2" type="ORF">HMPREF1317_1804</name>
</gene>
<feature type="compositionally biased region" description="Basic residues" evidence="1">
    <location>
        <begin position="1"/>
        <end position="13"/>
    </location>
</feature>
<keyword evidence="3" id="KW-1185">Reference proteome</keyword>
<dbReference type="Proteomes" id="UP000004578">
    <property type="component" value="Unassembled WGS sequence"/>
</dbReference>
<accession>J1HJH5</accession>
<organism evidence="2 3">
    <name type="scientific">Schaalia georgiae F0490</name>
    <dbReference type="NCBI Taxonomy" id="1125717"/>
    <lineage>
        <taxon>Bacteria</taxon>
        <taxon>Bacillati</taxon>
        <taxon>Actinomycetota</taxon>
        <taxon>Actinomycetes</taxon>
        <taxon>Actinomycetales</taxon>
        <taxon>Actinomycetaceae</taxon>
        <taxon>Schaalia</taxon>
    </lineage>
</organism>
<evidence type="ECO:0000313" key="2">
    <source>
        <dbReference type="EMBL" id="EJF46050.1"/>
    </source>
</evidence>
<protein>
    <submittedName>
        <fullName evidence="2">Uncharacterized protein</fullName>
    </submittedName>
</protein>
<feature type="non-terminal residue" evidence="2">
    <location>
        <position position="128"/>
    </location>
</feature>
<feature type="region of interest" description="Disordered" evidence="1">
    <location>
        <begin position="1"/>
        <end position="29"/>
    </location>
</feature>